<name>A0A914ZAV7_9BILA</name>
<evidence type="ECO:0000313" key="3">
    <source>
        <dbReference type="WBParaSite" id="PSU_v2.g9796.t1"/>
    </source>
</evidence>
<dbReference type="AlphaFoldDB" id="A0A914ZAV7"/>
<feature type="region of interest" description="Disordered" evidence="1">
    <location>
        <begin position="786"/>
        <end position="813"/>
    </location>
</feature>
<feature type="compositionally biased region" description="Low complexity" evidence="1">
    <location>
        <begin position="46"/>
        <end position="65"/>
    </location>
</feature>
<feature type="compositionally biased region" description="Polar residues" evidence="1">
    <location>
        <begin position="833"/>
        <end position="862"/>
    </location>
</feature>
<keyword evidence="2" id="KW-1185">Reference proteome</keyword>
<feature type="compositionally biased region" description="Low complexity" evidence="1">
    <location>
        <begin position="672"/>
        <end position="699"/>
    </location>
</feature>
<feature type="compositionally biased region" description="Low complexity" evidence="1">
    <location>
        <begin position="96"/>
        <end position="110"/>
    </location>
</feature>
<sequence length="1028" mass="117158">MFDSDDEMNLDFPEVGVDNHPQASYNRNQPLPPSPRQTSRRAVNLSPQEQSQRSSSSGNSWQSDQRYFDSIQSQHPQRFTTGNSRQSDQRPFIDPSRSSQSYQEQYQRSSNVNPKQIYPKASNSKTITIPEADVDPFVRYPHCIKLNGFIITNDISNVRPRIYSFMVFCQEDQKIYGVPKSLTTPPRGIKLNDEQKWRKKRDLEFGRKIDFIIDQKNDVLQYAKGSLDSVIAENIDGKNCFQVQCVLNSDLMEFYCVEFGHSKMQRPLKYHISDLAYECQVTFNEEAAIKHVSRFEIYKVIKACADQSVISTTPWIINLPKSILTDNDIEEMKNPDNYKANVTGIRYANDRVLHLRAENQLAVVAAVIRVDDYLEIKQIESGQDDESDYMFEICLNISEHKNGFFHHDILGMITDTKKCLRFAPYCTVQRPSDEINVRVKACLRQPALFDIVEICEDFYEIIEACEPPFVQTDCLMINLKSGKVFSHQYPGLDLRIDKKICKTFRIGELITGTFYLQNPNDFRDNRYISGDAFKMDTEPLRTLPITDDYALVVQKLRRITYTAPVSKKQMKKNPQAEDIPHFRQYTFFLQDYFEATHAGLIGGSKGRVSSTGDYTFSILETCVDGGQYTFNYVSKYDEVSCPLDLERNAMLRNHVSNVLKIREGINGDTQSRHSSISAASISSRPSSSIASSRSSSSIALPLLEDDEEFENSSRTTTPIADDERYSEMSTHSLTSNSVRSQRFQSPSVYSEARRTPINQYSQNGDRHSRIGYEYERGESRISTTTYATASSTPYHSPPLTHHPRSNLPPEPRHQYGREAALENRFADAPPSSRLPTTSTGGRVSAQPTSNTRVESRPDSTISAPAGRLPPNPTWSNRPPPSNAKFYGYENGRAEIQTPEIHPRSNGSSSSRVGMNHLSQNSLVSTNGRDESRIHHVSDRDVTERMNNIEISNEQQPRREPFQQLGGPRYRNMCLYRRSENISPELASILAQMDALLTNPPRPITISIRKKPSEINMPEFEEFVAKLMN</sequence>
<evidence type="ECO:0000256" key="1">
    <source>
        <dbReference type="SAM" id="MobiDB-lite"/>
    </source>
</evidence>
<accession>A0A914ZAV7</accession>
<protein>
    <submittedName>
        <fullName evidence="3">Uncharacterized protein</fullName>
    </submittedName>
</protein>
<feature type="compositionally biased region" description="Polar residues" evidence="1">
    <location>
        <begin position="70"/>
        <end position="86"/>
    </location>
</feature>
<feature type="compositionally biased region" description="Polar residues" evidence="1">
    <location>
        <begin position="727"/>
        <end position="748"/>
    </location>
</feature>
<feature type="region of interest" description="Disordered" evidence="1">
    <location>
        <begin position="666"/>
        <end position="769"/>
    </location>
</feature>
<proteinExistence type="predicted"/>
<organism evidence="2 3">
    <name type="scientific">Panagrolaimus superbus</name>
    <dbReference type="NCBI Taxonomy" id="310955"/>
    <lineage>
        <taxon>Eukaryota</taxon>
        <taxon>Metazoa</taxon>
        <taxon>Ecdysozoa</taxon>
        <taxon>Nematoda</taxon>
        <taxon>Chromadorea</taxon>
        <taxon>Rhabditida</taxon>
        <taxon>Tylenchina</taxon>
        <taxon>Panagrolaimomorpha</taxon>
        <taxon>Panagrolaimoidea</taxon>
        <taxon>Panagrolaimidae</taxon>
        <taxon>Panagrolaimus</taxon>
    </lineage>
</organism>
<feature type="region of interest" description="Disordered" evidence="1">
    <location>
        <begin position="825"/>
        <end position="880"/>
    </location>
</feature>
<feature type="region of interest" description="Disordered" evidence="1">
    <location>
        <begin position="1"/>
        <end position="119"/>
    </location>
</feature>
<feature type="compositionally biased region" description="Pro residues" evidence="1">
    <location>
        <begin position="867"/>
        <end position="880"/>
    </location>
</feature>
<dbReference type="Proteomes" id="UP000887577">
    <property type="component" value="Unplaced"/>
</dbReference>
<evidence type="ECO:0000313" key="2">
    <source>
        <dbReference type="Proteomes" id="UP000887577"/>
    </source>
</evidence>
<reference evidence="3" key="1">
    <citation type="submission" date="2022-11" db="UniProtKB">
        <authorList>
            <consortium name="WormBaseParasite"/>
        </authorList>
    </citation>
    <scope>IDENTIFICATION</scope>
</reference>
<dbReference type="WBParaSite" id="PSU_v2.g9796.t1">
    <property type="protein sequence ID" value="PSU_v2.g9796.t1"/>
    <property type="gene ID" value="PSU_v2.g9796"/>
</dbReference>